<feature type="non-terminal residue" evidence="2">
    <location>
        <position position="1"/>
    </location>
</feature>
<protein>
    <submittedName>
        <fullName evidence="2">Kinesin kif17</fullName>
    </submittedName>
</protein>
<dbReference type="Proteomes" id="UP000276133">
    <property type="component" value="Unassembled WGS sequence"/>
</dbReference>
<proteinExistence type="predicted"/>
<evidence type="ECO:0000313" key="3">
    <source>
        <dbReference type="Proteomes" id="UP000276133"/>
    </source>
</evidence>
<organism evidence="2 3">
    <name type="scientific">Brachionus plicatilis</name>
    <name type="common">Marine rotifer</name>
    <name type="synonym">Brachionus muelleri</name>
    <dbReference type="NCBI Taxonomy" id="10195"/>
    <lineage>
        <taxon>Eukaryota</taxon>
        <taxon>Metazoa</taxon>
        <taxon>Spiralia</taxon>
        <taxon>Gnathifera</taxon>
        <taxon>Rotifera</taxon>
        <taxon>Eurotatoria</taxon>
        <taxon>Monogononta</taxon>
        <taxon>Pseudotrocha</taxon>
        <taxon>Ploima</taxon>
        <taxon>Brachionidae</taxon>
        <taxon>Brachionus</taxon>
    </lineage>
</organism>
<feature type="domain" description="Methyltransferase FkbM" evidence="1">
    <location>
        <begin position="54"/>
        <end position="177"/>
    </location>
</feature>
<dbReference type="SUPFAM" id="SSF53335">
    <property type="entry name" value="S-adenosyl-L-methionine-dependent methyltransferases"/>
    <property type="match status" value="1"/>
</dbReference>
<name>A0A3M7PEP0_BRAPC</name>
<dbReference type="OrthoDB" id="9049620at2759"/>
<dbReference type="EMBL" id="REGN01011361">
    <property type="protein sequence ID" value="RMZ97522.1"/>
    <property type="molecule type" value="Genomic_DNA"/>
</dbReference>
<evidence type="ECO:0000259" key="1">
    <source>
        <dbReference type="Pfam" id="PF05050"/>
    </source>
</evidence>
<dbReference type="AlphaFoldDB" id="A0A3M7PEP0"/>
<dbReference type="PANTHER" id="PTHR34203">
    <property type="entry name" value="METHYLTRANSFERASE, FKBM FAMILY PROTEIN"/>
    <property type="match status" value="1"/>
</dbReference>
<keyword evidence="3" id="KW-1185">Reference proteome</keyword>
<dbReference type="InterPro" id="IPR006342">
    <property type="entry name" value="FkbM_mtfrase"/>
</dbReference>
<dbReference type="Pfam" id="PF05050">
    <property type="entry name" value="Methyltransf_21"/>
    <property type="match status" value="1"/>
</dbReference>
<comment type="caution">
    <text evidence="2">The sequence shown here is derived from an EMBL/GenBank/DDBJ whole genome shotgun (WGS) entry which is preliminary data.</text>
</comment>
<dbReference type="InterPro" id="IPR029063">
    <property type="entry name" value="SAM-dependent_MTases_sf"/>
</dbReference>
<gene>
    <name evidence="2" type="ORF">BpHYR1_006971</name>
</gene>
<dbReference type="InterPro" id="IPR052514">
    <property type="entry name" value="SAM-dependent_MTase"/>
</dbReference>
<reference evidence="2 3" key="1">
    <citation type="journal article" date="2018" name="Sci. Rep.">
        <title>Genomic signatures of local adaptation to the degree of environmental predictability in rotifers.</title>
        <authorList>
            <person name="Franch-Gras L."/>
            <person name="Hahn C."/>
            <person name="Garcia-Roger E.M."/>
            <person name="Carmona M.J."/>
            <person name="Serra M."/>
            <person name="Gomez A."/>
        </authorList>
    </citation>
    <scope>NUCLEOTIDE SEQUENCE [LARGE SCALE GENOMIC DNA]</scope>
    <source>
        <strain evidence="2">HYR1</strain>
    </source>
</reference>
<dbReference type="Gene3D" id="3.40.50.150">
    <property type="entry name" value="Vaccinia Virus protein VP39"/>
    <property type="match status" value="1"/>
</dbReference>
<accession>A0A3M7PEP0</accession>
<dbReference type="PANTHER" id="PTHR34203:SF15">
    <property type="entry name" value="SLL1173 PROTEIN"/>
    <property type="match status" value="1"/>
</dbReference>
<sequence>SNSVLCAAGGLANSDNLLLISCANCQVVLTPTIINSPVFLGSAYWYLTDGKSFGFAPDSTVNQHNADTHDTSSPYRLSWHLSGIDSSENGRYFVRTITLDDLVAYLPKRSNGLKYKKAVLKIDIEGFELYVFKNASRLFDAVDIRAVFMEWGNMPKLIDHYDKVENMIKFFKKRNYVPIKINQPLTEYKLINYFVDLFRTENKLPIRYWENWSWDVVWLKK</sequence>
<evidence type="ECO:0000313" key="2">
    <source>
        <dbReference type="EMBL" id="RMZ97522.1"/>
    </source>
</evidence>